<feature type="domain" description="Insertion element IS402-like" evidence="2">
    <location>
        <begin position="1"/>
        <end position="79"/>
    </location>
</feature>
<evidence type="ECO:0000259" key="2">
    <source>
        <dbReference type="Pfam" id="PF13340"/>
    </source>
</evidence>
<sequence>MPDELWQRVEPLLPARAPRRNRYPGRLPVDDRAALAGIVFVLNTGIAWRELPHAVASCSGVTCWRRLRDWTEAAVFAAVQALLLDQLRALDRLDLDTAVVDSSHVRALKRAAATGPSPVDRARPGSKHHLITEGTGIPLAVTVTVGNRHDVTQLLPLVNAIPAIGGKPGRARRRPRWLYGDRGYDYDPHRRSVREKGITPRIARRNTAHGSRLGTVCWVVERAFAWLHQYKRLRTRYERRADIHHGLLQLGCVLICHRQLTRSF</sequence>
<gene>
    <name evidence="3" type="ORF">SAMN06265360_1453</name>
</gene>
<evidence type="ECO:0000259" key="1">
    <source>
        <dbReference type="Pfam" id="PF01609"/>
    </source>
</evidence>
<organism evidence="3 4">
    <name type="scientific">Haloechinothrix alba</name>
    <dbReference type="NCBI Taxonomy" id="664784"/>
    <lineage>
        <taxon>Bacteria</taxon>
        <taxon>Bacillati</taxon>
        <taxon>Actinomycetota</taxon>
        <taxon>Actinomycetes</taxon>
        <taxon>Pseudonocardiales</taxon>
        <taxon>Pseudonocardiaceae</taxon>
        <taxon>Haloechinothrix</taxon>
    </lineage>
</organism>
<dbReference type="InterPro" id="IPR002559">
    <property type="entry name" value="Transposase_11"/>
</dbReference>
<accession>A0A239ALQ3</accession>
<dbReference type="NCBIfam" id="NF033580">
    <property type="entry name" value="transpos_IS5_3"/>
    <property type="match status" value="1"/>
</dbReference>
<reference evidence="3 4" key="1">
    <citation type="submission" date="2017-06" db="EMBL/GenBank/DDBJ databases">
        <authorList>
            <person name="Kim H.J."/>
            <person name="Triplett B.A."/>
        </authorList>
    </citation>
    <scope>NUCLEOTIDE SEQUENCE [LARGE SCALE GENOMIC DNA]</scope>
    <source>
        <strain evidence="3 4">DSM 45207</strain>
    </source>
</reference>
<evidence type="ECO:0000313" key="4">
    <source>
        <dbReference type="Proteomes" id="UP000198348"/>
    </source>
</evidence>
<dbReference type="PANTHER" id="PTHR30007:SF1">
    <property type="entry name" value="BLR1914 PROTEIN"/>
    <property type="match status" value="1"/>
</dbReference>
<dbReference type="Proteomes" id="UP000198348">
    <property type="component" value="Unassembled WGS sequence"/>
</dbReference>
<evidence type="ECO:0000313" key="3">
    <source>
        <dbReference type="EMBL" id="SNR95918.1"/>
    </source>
</evidence>
<dbReference type="Pfam" id="PF01609">
    <property type="entry name" value="DDE_Tnp_1"/>
    <property type="match status" value="1"/>
</dbReference>
<dbReference type="GO" id="GO:0004803">
    <property type="term" value="F:transposase activity"/>
    <property type="evidence" value="ECO:0007669"/>
    <property type="project" value="InterPro"/>
</dbReference>
<dbReference type="Pfam" id="PF13340">
    <property type="entry name" value="DUF4096"/>
    <property type="match status" value="1"/>
</dbReference>
<dbReference type="PANTHER" id="PTHR30007">
    <property type="entry name" value="PHP DOMAIN PROTEIN"/>
    <property type="match status" value="1"/>
</dbReference>
<feature type="domain" description="Transposase IS4-like" evidence="1">
    <location>
        <begin position="97"/>
        <end position="253"/>
    </location>
</feature>
<proteinExistence type="predicted"/>
<dbReference type="EMBL" id="FZNW01000045">
    <property type="protein sequence ID" value="SNR95918.1"/>
    <property type="molecule type" value="Genomic_DNA"/>
</dbReference>
<dbReference type="GO" id="GO:0003677">
    <property type="term" value="F:DNA binding"/>
    <property type="evidence" value="ECO:0007669"/>
    <property type="project" value="InterPro"/>
</dbReference>
<protein>
    <submittedName>
        <fullName evidence="3">Transposase, IS4 family</fullName>
    </submittedName>
</protein>
<dbReference type="GO" id="GO:0006313">
    <property type="term" value="P:DNA transposition"/>
    <property type="evidence" value="ECO:0007669"/>
    <property type="project" value="InterPro"/>
</dbReference>
<dbReference type="InterPro" id="IPR025161">
    <property type="entry name" value="IS402-like_dom"/>
</dbReference>
<dbReference type="AlphaFoldDB" id="A0A239ALQ3"/>
<name>A0A239ALQ3_9PSEU</name>
<keyword evidence="4" id="KW-1185">Reference proteome</keyword>